<keyword evidence="2" id="KW-0472">Membrane</keyword>
<feature type="region of interest" description="Disordered" evidence="1">
    <location>
        <begin position="1006"/>
        <end position="1025"/>
    </location>
</feature>
<dbReference type="Proteomes" id="UP000807469">
    <property type="component" value="Unassembled WGS sequence"/>
</dbReference>
<sequence length="1120" mass="118502">MAATTSPFGVLPMLAYGLTSLVVIYFGLRLVRYLKSRQSASLPKPVSGPASKSINLLGGARSTASSWRQWSQSLPLPHLPQVRVPWVRIPSFSESTIDDVGAGVGQAKTKNTKSLAIELLPTTGLPPPPSSAPIFSPTPTRATTPALNTHQSRTQQLIDVGSPPSTPALTAASTAASLGSFPGSPRTPSPPHPAPHGHGYLPKAVYTPHPSYSRSPSPRDLLSTTPPTKHKRSRSLGGVPVRRLSSGAGSSLRHVVGVESEDMEMSVLGKKAKGEEQLLIDLSPSSSGSASDDDPRVSPAASDIGVLPLSKTVQPPSSSLYSSYTSSGPYAHTGYKVAPSVAATLALRVDARQVGRHVPLVDLSDEKSTPRALAANATPNFDEDGWKWFGAGAGVGVDSGRFTGANVGKSSPDAANVAPSKEQDMLVDIDDAPRSSELVSDSKTSKIQEHVVVKEMQLVELEDVDAKEGVLVDVGFDSDDEEKWARQAYPSQVHQFSHEELVATSQKVDVHDDKPQNDVDEPTYDIDGHASRETDNGPILATDSDSSLRIYAVSQPEKQLVDTVTTSVATRDVAAPVHLPNSAPLAWDDPWSGHLVPSDANSEEPWQDANIVQTDDSVKVVGSEEAASSPNDEAHHVSDLQEERLVVENSPAGLLKATVLDEDNDNENVPALILESLDLEAPVPFEAPEEIIVSEEQHFVQSSPVVPAEQEVSAEEEITPTPTPASSHAELPPVPPPDDALDDAEAQQVFDRPAEVFYPDPELLELEDAWTPASVESATRESDAAPQQEDEVFPDPDLLPLPLDSVVGTESAQDTLDEVRSQLLAIADKARPSTPTLSQTPTPPASPPPLHPINTMPTLLRPGKSRGASRVPSPTSTVNSAVPFSVGEEDKENAAVTPTGASLQRPAWSLRASDAPALGLPSSGNVPGASPRRKRKALEDVNWAAAEDKKEVPIVVVECEVQEPVAVATKVPEVVEEKEVEEKSEAVAESVPSEKVDIVAPQIEPSTSLPGAFPDPAPPAIVVSPPSSSSSAVAFPSSPKESAPAPSTSSSVTQRIRRASLTARAAWLPSARNIVRSPLDIALAMQMRPGLGAGADPAWMVRFLMAVYGWLLVSVAGGDF</sequence>
<feature type="compositionally biased region" description="Low complexity" evidence="1">
    <location>
        <begin position="1032"/>
        <end position="1051"/>
    </location>
</feature>
<feature type="compositionally biased region" description="Basic and acidic residues" evidence="1">
    <location>
        <begin position="526"/>
        <end position="535"/>
    </location>
</feature>
<dbReference type="OrthoDB" id="2686083at2759"/>
<feature type="compositionally biased region" description="Low complexity" evidence="1">
    <location>
        <begin position="196"/>
        <end position="219"/>
    </location>
</feature>
<feature type="compositionally biased region" description="Polar residues" evidence="1">
    <location>
        <begin position="872"/>
        <end position="882"/>
    </location>
</feature>
<feature type="region of interest" description="Disordered" evidence="1">
    <location>
        <begin position="827"/>
        <end position="935"/>
    </location>
</feature>
<dbReference type="EMBL" id="MU155359">
    <property type="protein sequence ID" value="KAF9474842.1"/>
    <property type="molecule type" value="Genomic_DNA"/>
</dbReference>
<feature type="compositionally biased region" description="Low complexity" evidence="1">
    <location>
        <begin position="161"/>
        <end position="184"/>
    </location>
</feature>
<keyword evidence="2" id="KW-1133">Transmembrane helix</keyword>
<protein>
    <submittedName>
        <fullName evidence="3">Uncharacterized protein</fullName>
    </submittedName>
</protein>
<accession>A0A9P5YS57</accession>
<feature type="transmembrane region" description="Helical" evidence="2">
    <location>
        <begin position="6"/>
        <end position="28"/>
    </location>
</feature>
<keyword evidence="4" id="KW-1185">Reference proteome</keyword>
<feature type="compositionally biased region" description="Low complexity" evidence="1">
    <location>
        <begin position="242"/>
        <end position="253"/>
    </location>
</feature>
<dbReference type="AlphaFoldDB" id="A0A9P5YS57"/>
<reference evidence="3" key="1">
    <citation type="submission" date="2020-11" db="EMBL/GenBank/DDBJ databases">
        <authorList>
            <consortium name="DOE Joint Genome Institute"/>
            <person name="Ahrendt S."/>
            <person name="Riley R."/>
            <person name="Andreopoulos W."/>
            <person name="Labutti K."/>
            <person name="Pangilinan J."/>
            <person name="Ruiz-Duenas F.J."/>
            <person name="Barrasa J.M."/>
            <person name="Sanchez-Garcia M."/>
            <person name="Camarero S."/>
            <person name="Miyauchi S."/>
            <person name="Serrano A."/>
            <person name="Linde D."/>
            <person name="Babiker R."/>
            <person name="Drula E."/>
            <person name="Ayuso-Fernandez I."/>
            <person name="Pacheco R."/>
            <person name="Padilla G."/>
            <person name="Ferreira P."/>
            <person name="Barriuso J."/>
            <person name="Kellner H."/>
            <person name="Castanera R."/>
            <person name="Alfaro M."/>
            <person name="Ramirez L."/>
            <person name="Pisabarro A.G."/>
            <person name="Kuo A."/>
            <person name="Tritt A."/>
            <person name="Lipzen A."/>
            <person name="He G."/>
            <person name="Yan M."/>
            <person name="Ng V."/>
            <person name="Cullen D."/>
            <person name="Martin F."/>
            <person name="Rosso M.-N."/>
            <person name="Henrissat B."/>
            <person name="Hibbett D."/>
            <person name="Martinez A.T."/>
            <person name="Grigoriev I.V."/>
        </authorList>
    </citation>
    <scope>NUCLEOTIDE SEQUENCE</scope>
    <source>
        <strain evidence="3">CIRM-BRFM 674</strain>
    </source>
</reference>
<gene>
    <name evidence="3" type="ORF">BDN70DRAFT_924363</name>
</gene>
<feature type="region of interest" description="Disordered" evidence="1">
    <location>
        <begin position="702"/>
        <end position="804"/>
    </location>
</feature>
<evidence type="ECO:0000313" key="4">
    <source>
        <dbReference type="Proteomes" id="UP000807469"/>
    </source>
</evidence>
<feature type="compositionally biased region" description="Pro residues" evidence="1">
    <location>
        <begin position="185"/>
        <end position="194"/>
    </location>
</feature>
<feature type="compositionally biased region" description="Low complexity" evidence="1">
    <location>
        <begin position="795"/>
        <end position="804"/>
    </location>
</feature>
<name>A0A9P5YS57_9AGAR</name>
<keyword evidence="2" id="KW-0812">Transmembrane</keyword>
<feature type="compositionally biased region" description="Basic and acidic residues" evidence="1">
    <location>
        <begin position="508"/>
        <end position="517"/>
    </location>
</feature>
<proteinExistence type="predicted"/>
<feature type="region of interest" description="Disordered" evidence="1">
    <location>
        <begin position="282"/>
        <end position="303"/>
    </location>
</feature>
<feature type="region of interest" description="Disordered" evidence="1">
    <location>
        <begin position="122"/>
        <end position="263"/>
    </location>
</feature>
<feature type="region of interest" description="Disordered" evidence="1">
    <location>
        <begin position="1032"/>
        <end position="1054"/>
    </location>
</feature>
<feature type="compositionally biased region" description="Pro residues" evidence="1">
    <location>
        <begin position="841"/>
        <end position="851"/>
    </location>
</feature>
<feature type="compositionally biased region" description="Polar residues" evidence="1">
    <location>
        <begin position="141"/>
        <end position="157"/>
    </location>
</feature>
<comment type="caution">
    <text evidence="3">The sequence shown here is derived from an EMBL/GenBank/DDBJ whole genome shotgun (WGS) entry which is preliminary data.</text>
</comment>
<evidence type="ECO:0000256" key="1">
    <source>
        <dbReference type="SAM" id="MobiDB-lite"/>
    </source>
</evidence>
<feature type="region of interest" description="Disordered" evidence="1">
    <location>
        <begin position="506"/>
        <end position="542"/>
    </location>
</feature>
<organism evidence="3 4">
    <name type="scientific">Pholiota conissans</name>
    <dbReference type="NCBI Taxonomy" id="109636"/>
    <lineage>
        <taxon>Eukaryota</taxon>
        <taxon>Fungi</taxon>
        <taxon>Dikarya</taxon>
        <taxon>Basidiomycota</taxon>
        <taxon>Agaricomycotina</taxon>
        <taxon>Agaricomycetes</taxon>
        <taxon>Agaricomycetidae</taxon>
        <taxon>Agaricales</taxon>
        <taxon>Agaricineae</taxon>
        <taxon>Strophariaceae</taxon>
        <taxon>Pholiota</taxon>
    </lineage>
</organism>
<evidence type="ECO:0000313" key="3">
    <source>
        <dbReference type="EMBL" id="KAF9474842.1"/>
    </source>
</evidence>
<evidence type="ECO:0000256" key="2">
    <source>
        <dbReference type="SAM" id="Phobius"/>
    </source>
</evidence>